<accession>A0A1G6GCS1</accession>
<keyword evidence="2" id="KW-0472">Membrane</keyword>
<dbReference type="STRING" id="1577474.GA0111570_10150"/>
<name>A0A1G6GCS1_9ACTN</name>
<feature type="transmembrane region" description="Helical" evidence="2">
    <location>
        <begin position="30"/>
        <end position="47"/>
    </location>
</feature>
<keyword evidence="4" id="KW-1185">Reference proteome</keyword>
<dbReference type="Pfam" id="PF10066">
    <property type="entry name" value="DUF2304"/>
    <property type="match status" value="1"/>
</dbReference>
<feature type="transmembrane region" description="Helical" evidence="2">
    <location>
        <begin position="67"/>
        <end position="85"/>
    </location>
</feature>
<evidence type="ECO:0000256" key="2">
    <source>
        <dbReference type="SAM" id="Phobius"/>
    </source>
</evidence>
<evidence type="ECO:0000313" key="3">
    <source>
        <dbReference type="EMBL" id="SDB79781.1"/>
    </source>
</evidence>
<gene>
    <name evidence="3" type="ORF">GA0111570_10150</name>
</gene>
<dbReference type="EMBL" id="FMYF01000001">
    <property type="protein sequence ID" value="SDB79781.1"/>
    <property type="molecule type" value="Genomic_DNA"/>
</dbReference>
<dbReference type="RefSeq" id="WP_092605200.1">
    <property type="nucleotide sequence ID" value="NZ_FMYF01000001.1"/>
</dbReference>
<reference evidence="3 4" key="1">
    <citation type="submission" date="2016-06" db="EMBL/GenBank/DDBJ databases">
        <authorList>
            <person name="Olsen C.W."/>
            <person name="Carey S."/>
            <person name="Hinshaw L."/>
            <person name="Karasin A.I."/>
        </authorList>
    </citation>
    <scope>NUCLEOTIDE SEQUENCE [LARGE SCALE GENOMIC DNA]</scope>
    <source>
        <strain evidence="3 4">LZ-22</strain>
    </source>
</reference>
<dbReference type="AlphaFoldDB" id="A0A1G6GCS1"/>
<organism evidence="3 4">
    <name type="scientific">Raineyella antarctica</name>
    <dbReference type="NCBI Taxonomy" id="1577474"/>
    <lineage>
        <taxon>Bacteria</taxon>
        <taxon>Bacillati</taxon>
        <taxon>Actinomycetota</taxon>
        <taxon>Actinomycetes</taxon>
        <taxon>Propionibacteriales</taxon>
        <taxon>Propionibacteriaceae</taxon>
        <taxon>Raineyella</taxon>
    </lineage>
</organism>
<dbReference type="Proteomes" id="UP000199086">
    <property type="component" value="Unassembled WGS sequence"/>
</dbReference>
<feature type="region of interest" description="Disordered" evidence="1">
    <location>
        <begin position="115"/>
        <end position="158"/>
    </location>
</feature>
<keyword evidence="2" id="KW-1133">Transmembrane helix</keyword>
<sequence>MLIQVILIVLALLLVYLILASRGSHGAKASMKLGLILLAIAMIIAVLRPQLMSQLASFLGVGRGTDLLLYAVTGAFLFYALTQYLKSQSQRDVIFRLARRVALIEADNRYGSILTGPLDAPDPQTPRPLTTDADDRTAGPVELGQPYVDPHTGRTPQD</sequence>
<evidence type="ECO:0008006" key="5">
    <source>
        <dbReference type="Google" id="ProtNLM"/>
    </source>
</evidence>
<keyword evidence="2" id="KW-0812">Transmembrane</keyword>
<dbReference type="InterPro" id="IPR019277">
    <property type="entry name" value="DUF2304"/>
</dbReference>
<evidence type="ECO:0000313" key="4">
    <source>
        <dbReference type="Proteomes" id="UP000199086"/>
    </source>
</evidence>
<dbReference type="OrthoDB" id="8904808at2"/>
<proteinExistence type="predicted"/>
<protein>
    <recommendedName>
        <fullName evidence="5">DUF2304 domain-containing protein</fullName>
    </recommendedName>
</protein>
<evidence type="ECO:0000256" key="1">
    <source>
        <dbReference type="SAM" id="MobiDB-lite"/>
    </source>
</evidence>